<reference evidence="2" key="1">
    <citation type="journal article" date="2024" name="Front. Bioeng. Biotechnol.">
        <title>Genome-scale model development and genomic sequencing of the oleaginous clade Lipomyces.</title>
        <authorList>
            <person name="Czajka J.J."/>
            <person name="Han Y."/>
            <person name="Kim J."/>
            <person name="Mondo S.J."/>
            <person name="Hofstad B.A."/>
            <person name="Robles A."/>
            <person name="Haridas S."/>
            <person name="Riley R."/>
            <person name="LaButti K."/>
            <person name="Pangilinan J."/>
            <person name="Andreopoulos W."/>
            <person name="Lipzen A."/>
            <person name="Yan J."/>
            <person name="Wang M."/>
            <person name="Ng V."/>
            <person name="Grigoriev I.V."/>
            <person name="Spatafora J.W."/>
            <person name="Magnuson J.K."/>
            <person name="Baker S.E."/>
            <person name="Pomraning K.R."/>
        </authorList>
    </citation>
    <scope>NUCLEOTIDE SEQUENCE [LARGE SCALE GENOMIC DNA]</scope>
    <source>
        <strain evidence="2">CBS 10300</strain>
    </source>
</reference>
<evidence type="ECO:0000313" key="2">
    <source>
        <dbReference type="Proteomes" id="UP001489719"/>
    </source>
</evidence>
<comment type="caution">
    <text evidence="1">The sequence shown here is derived from an EMBL/GenBank/DDBJ whole genome shotgun (WGS) entry which is preliminary data.</text>
</comment>
<dbReference type="EMBL" id="MU970083">
    <property type="protein sequence ID" value="KAK9322137.1"/>
    <property type="molecule type" value="Genomic_DNA"/>
</dbReference>
<organism evidence="1 2">
    <name type="scientific">Lipomyces orientalis</name>
    <dbReference type="NCBI Taxonomy" id="1233043"/>
    <lineage>
        <taxon>Eukaryota</taxon>
        <taxon>Fungi</taxon>
        <taxon>Dikarya</taxon>
        <taxon>Ascomycota</taxon>
        <taxon>Saccharomycotina</taxon>
        <taxon>Lipomycetes</taxon>
        <taxon>Lipomycetales</taxon>
        <taxon>Lipomycetaceae</taxon>
        <taxon>Lipomyces</taxon>
    </lineage>
</organism>
<keyword evidence="2" id="KW-1185">Reference proteome</keyword>
<proteinExistence type="predicted"/>
<accession>A0ACC3TMQ2</accession>
<gene>
    <name evidence="1" type="ORF">V1517DRAFT_324447</name>
</gene>
<name>A0ACC3TMQ2_9ASCO</name>
<evidence type="ECO:0000313" key="1">
    <source>
        <dbReference type="EMBL" id="KAK9322137.1"/>
    </source>
</evidence>
<protein>
    <submittedName>
        <fullName evidence="1">Uncharacterized protein</fullName>
    </submittedName>
</protein>
<dbReference type="Proteomes" id="UP001489719">
    <property type="component" value="Unassembled WGS sequence"/>
</dbReference>
<sequence>MWFMPMTYLLKALSLRESTRAMIRMQRQSMPQSMQELYLRTRERVEVFVRRFLYFMYSGATYRLMLVFIVPYTAVSTCAVRYPFVGICYFAYHPVLWPSFMRVVAPLFLILLAIMGVWFTIAYPPQALIFLLLNGPAGLFSSALMVFHQACVIYGIVARTFFLKKALRNLFDMVLKLNGLEDLLANANVDFAEQVDAQFYTRVQQSVVYKLRARYRKFVLRMTSPYLLLKALILLPIQFIPIFGPLIMALVNSVDHARAAHGRYFQLKGYTPRQIRVFTRRKFGGYWTFGAVAGVLETVPLIDMFFNFTNTTGAALWAVTMEKKARRRAAQY</sequence>